<dbReference type="Pfam" id="PF01925">
    <property type="entry name" value="TauE"/>
    <property type="match status" value="1"/>
</dbReference>
<protein>
    <recommendedName>
        <fullName evidence="6">Probable membrane transporter protein</fullName>
    </recommendedName>
</protein>
<evidence type="ECO:0000256" key="1">
    <source>
        <dbReference type="ARBA" id="ARBA00004141"/>
    </source>
</evidence>
<evidence type="ECO:0000256" key="4">
    <source>
        <dbReference type="ARBA" id="ARBA00022989"/>
    </source>
</evidence>
<evidence type="ECO:0000256" key="5">
    <source>
        <dbReference type="ARBA" id="ARBA00023136"/>
    </source>
</evidence>
<dbReference type="InterPro" id="IPR002781">
    <property type="entry name" value="TM_pro_TauE-like"/>
</dbReference>
<evidence type="ECO:0000313" key="7">
    <source>
        <dbReference type="EMBL" id="GAA3968592.1"/>
    </source>
</evidence>
<comment type="subcellular location">
    <subcellularLocation>
        <location evidence="6">Cell membrane</location>
        <topology evidence="6">Multi-pass membrane protein</topology>
    </subcellularLocation>
    <subcellularLocation>
        <location evidence="1">Membrane</location>
        <topology evidence="1">Multi-pass membrane protein</topology>
    </subcellularLocation>
</comment>
<keyword evidence="3 6" id="KW-0812">Transmembrane</keyword>
<keyword evidence="4 6" id="KW-1133">Transmembrane helix</keyword>
<proteinExistence type="inferred from homology"/>
<evidence type="ECO:0000256" key="2">
    <source>
        <dbReference type="ARBA" id="ARBA00009142"/>
    </source>
</evidence>
<name>A0ABP7PP14_9ACTN</name>
<comment type="caution">
    <text evidence="7">The sequence shown here is derived from an EMBL/GenBank/DDBJ whole genome shotgun (WGS) entry which is preliminary data.</text>
</comment>
<evidence type="ECO:0000313" key="8">
    <source>
        <dbReference type="Proteomes" id="UP001418444"/>
    </source>
</evidence>
<dbReference type="Proteomes" id="UP001418444">
    <property type="component" value="Unassembled WGS sequence"/>
</dbReference>
<comment type="similarity">
    <text evidence="2 6">Belongs to the 4-toluene sulfonate uptake permease (TSUP) (TC 2.A.102) family.</text>
</comment>
<feature type="transmembrane region" description="Helical" evidence="6">
    <location>
        <begin position="238"/>
        <end position="255"/>
    </location>
</feature>
<feature type="transmembrane region" description="Helical" evidence="6">
    <location>
        <begin position="7"/>
        <end position="30"/>
    </location>
</feature>
<sequence>MTIAEVLLLLVAGFAAGVVGYVTGLASIISYPALLAVGLPPITANVTNTVAMVAVGVGSFAKSGRVLLADDPSTPRGTGGGTSLARSGLIALLGGAVGAGILLASPDKIFVFVVPYLVALASIALLAQPRLRARVGERANHPAWWLTGVFVVSIYGGYFGAGAGVMFVALAMVLTGLPLWRATLLKSALLGIANAVAAVGFIIFAEVHWGAAIAMGLGCLLGGWAGPPIVAHLPATPLRITIGLGGLGLAVWLALGN</sequence>
<dbReference type="EMBL" id="BAAAZW010000010">
    <property type="protein sequence ID" value="GAA3968592.1"/>
    <property type="molecule type" value="Genomic_DNA"/>
</dbReference>
<feature type="transmembrane region" description="Helical" evidence="6">
    <location>
        <begin position="42"/>
        <end position="62"/>
    </location>
</feature>
<dbReference type="InterPro" id="IPR051598">
    <property type="entry name" value="TSUP/Inactive_protease-like"/>
</dbReference>
<feature type="transmembrane region" description="Helical" evidence="6">
    <location>
        <begin position="83"/>
        <end position="103"/>
    </location>
</feature>
<keyword evidence="8" id="KW-1185">Reference proteome</keyword>
<feature type="transmembrane region" description="Helical" evidence="6">
    <location>
        <begin position="211"/>
        <end position="231"/>
    </location>
</feature>
<reference evidence="8" key="1">
    <citation type="journal article" date="2019" name="Int. J. Syst. Evol. Microbiol.">
        <title>The Global Catalogue of Microorganisms (GCM) 10K type strain sequencing project: providing services to taxonomists for standard genome sequencing and annotation.</title>
        <authorList>
            <consortium name="The Broad Institute Genomics Platform"/>
            <consortium name="The Broad Institute Genome Sequencing Center for Infectious Disease"/>
            <person name="Wu L."/>
            <person name="Ma J."/>
        </authorList>
    </citation>
    <scope>NUCLEOTIDE SEQUENCE [LARGE SCALE GENOMIC DNA]</scope>
    <source>
        <strain evidence="8">JCM 16923</strain>
    </source>
</reference>
<feature type="transmembrane region" description="Helical" evidence="6">
    <location>
        <begin position="187"/>
        <end position="205"/>
    </location>
</feature>
<evidence type="ECO:0000256" key="6">
    <source>
        <dbReference type="RuleBase" id="RU363041"/>
    </source>
</evidence>
<keyword evidence="5 6" id="KW-0472">Membrane</keyword>
<feature type="transmembrane region" description="Helical" evidence="6">
    <location>
        <begin position="109"/>
        <end position="127"/>
    </location>
</feature>
<organism evidence="7 8">
    <name type="scientific">Gordonia caeni</name>
    <dbReference type="NCBI Taxonomy" id="1007097"/>
    <lineage>
        <taxon>Bacteria</taxon>
        <taxon>Bacillati</taxon>
        <taxon>Actinomycetota</taxon>
        <taxon>Actinomycetes</taxon>
        <taxon>Mycobacteriales</taxon>
        <taxon>Gordoniaceae</taxon>
        <taxon>Gordonia</taxon>
    </lineage>
</organism>
<keyword evidence="6" id="KW-1003">Cell membrane</keyword>
<dbReference type="RefSeq" id="WP_344785517.1">
    <property type="nucleotide sequence ID" value="NZ_BAAAZW010000010.1"/>
</dbReference>
<gene>
    <name evidence="7" type="ORF">GCM10022231_32090</name>
</gene>
<dbReference type="PANTHER" id="PTHR43701:SF2">
    <property type="entry name" value="MEMBRANE TRANSPORTER PROTEIN YJNA-RELATED"/>
    <property type="match status" value="1"/>
</dbReference>
<dbReference type="PANTHER" id="PTHR43701">
    <property type="entry name" value="MEMBRANE TRANSPORTER PROTEIN MJ0441-RELATED"/>
    <property type="match status" value="1"/>
</dbReference>
<accession>A0ABP7PP14</accession>
<evidence type="ECO:0000256" key="3">
    <source>
        <dbReference type="ARBA" id="ARBA00022692"/>
    </source>
</evidence>